<dbReference type="InterPro" id="IPR054353">
    <property type="entry name" value="IstA-like_C"/>
</dbReference>
<evidence type="ECO:0000259" key="2">
    <source>
        <dbReference type="PROSITE" id="PS50994"/>
    </source>
</evidence>
<comment type="caution">
    <text evidence="3">The sequence shown here is derived from an EMBL/GenBank/DDBJ whole genome shotgun (WGS) entry which is preliminary data.</text>
</comment>
<dbReference type="InterPro" id="IPR012337">
    <property type="entry name" value="RNaseH-like_sf"/>
</dbReference>
<keyword evidence="4" id="KW-1185">Reference proteome</keyword>
<dbReference type="InterPro" id="IPR001584">
    <property type="entry name" value="Integrase_cat-core"/>
</dbReference>
<proteinExistence type="inferred from homology"/>
<reference evidence="3 4" key="1">
    <citation type="submission" date="2019-11" db="EMBL/GenBank/DDBJ databases">
        <title>Acidiferrimicrobium australis gen. nov., sp. nov., an acidophilic and obligately heterotrophic, member of the Actinobacteria that catalyses dissimilatory oxido- reduction of iron isolated from metal-rich acidic water in Chile.</title>
        <authorList>
            <person name="Gonzalez D."/>
            <person name="Huber K."/>
            <person name="Hedrich S."/>
            <person name="Rojas-Villalobos C."/>
            <person name="Quatrini R."/>
            <person name="Dinamarca M.A."/>
            <person name="Schwarz A."/>
            <person name="Canales C."/>
            <person name="Nancucheo I."/>
        </authorList>
    </citation>
    <scope>NUCLEOTIDE SEQUENCE [LARGE SCALE GENOMIC DNA]</scope>
    <source>
        <strain evidence="3 4">USS-CCA1</strain>
    </source>
</reference>
<dbReference type="PANTHER" id="PTHR35004">
    <property type="entry name" value="TRANSPOSASE RV3428C-RELATED"/>
    <property type="match status" value="1"/>
</dbReference>
<accession>A0ABW9QP03</accession>
<dbReference type="EMBL" id="WJHE01000090">
    <property type="protein sequence ID" value="MST31532.1"/>
    <property type="molecule type" value="Genomic_DNA"/>
</dbReference>
<dbReference type="PANTHER" id="PTHR35004:SF7">
    <property type="entry name" value="INTEGRASE PROTEIN"/>
    <property type="match status" value="1"/>
</dbReference>
<organism evidence="3 4">
    <name type="scientific">Acidiferrimicrobium australe</name>
    <dbReference type="NCBI Taxonomy" id="2664430"/>
    <lineage>
        <taxon>Bacteria</taxon>
        <taxon>Bacillati</taxon>
        <taxon>Actinomycetota</taxon>
        <taxon>Acidimicrobiia</taxon>
        <taxon>Acidimicrobiales</taxon>
        <taxon>Acidimicrobiaceae</taxon>
        <taxon>Acidiferrimicrobium</taxon>
    </lineage>
</organism>
<sequence length="327" mass="34799">ATTMRLLAECFELLGGTPKVLLTDRMGCLKGGVVANVMVPTPDFVRFATHYGFRPDFCEAADPESKGMVEACCGYVQTDFIVPAAPWADLAEANVAARVWCAEVNGRVHSTTMAVPDERLVEERKLLRPLPGLRPPLRAGERRRVDKMSTVRFGSARYSVPRHLVGTDVMVIAADGRVSVEDRAGETVAEHRLVAPGECSLVDDHYGGPRRAPARAVRARTGTETAFLALGPAAEAFLRAAAAAGTTKLGSELATITGLEAAWGRDALIAALERATTFRRFKAADIRAILDAGPAAPTVADEGGLLVTGLPQAPVRDLAAYRLEALG</sequence>
<evidence type="ECO:0000256" key="1">
    <source>
        <dbReference type="ARBA" id="ARBA00009277"/>
    </source>
</evidence>
<dbReference type="Pfam" id="PF22483">
    <property type="entry name" value="Mu-transpos_C_2"/>
    <property type="match status" value="1"/>
</dbReference>
<gene>
    <name evidence="3" type="ORF">GHK86_02150</name>
</gene>
<evidence type="ECO:0000313" key="3">
    <source>
        <dbReference type="EMBL" id="MST31532.1"/>
    </source>
</evidence>
<dbReference type="Gene3D" id="3.30.420.10">
    <property type="entry name" value="Ribonuclease H-like superfamily/Ribonuclease H"/>
    <property type="match status" value="1"/>
</dbReference>
<name>A0ABW9QP03_9ACTN</name>
<dbReference type="PROSITE" id="PS50994">
    <property type="entry name" value="INTEGRASE"/>
    <property type="match status" value="1"/>
</dbReference>
<evidence type="ECO:0000313" key="4">
    <source>
        <dbReference type="Proteomes" id="UP000437736"/>
    </source>
</evidence>
<comment type="similarity">
    <text evidence="1">Belongs to the transposase IS21/IS408/IS1162 family.</text>
</comment>
<feature type="non-terminal residue" evidence="3">
    <location>
        <position position="1"/>
    </location>
</feature>
<dbReference type="Proteomes" id="UP000437736">
    <property type="component" value="Unassembled WGS sequence"/>
</dbReference>
<dbReference type="InterPro" id="IPR036397">
    <property type="entry name" value="RNaseH_sf"/>
</dbReference>
<dbReference type="SUPFAM" id="SSF53098">
    <property type="entry name" value="Ribonuclease H-like"/>
    <property type="match status" value="1"/>
</dbReference>
<feature type="domain" description="Integrase catalytic" evidence="2">
    <location>
        <begin position="1"/>
        <end position="124"/>
    </location>
</feature>
<protein>
    <submittedName>
        <fullName evidence="3">DDE-type integrase/transposase/recombinase</fullName>
    </submittedName>
</protein>